<evidence type="ECO:0000256" key="1">
    <source>
        <dbReference type="SAM" id="Coils"/>
    </source>
</evidence>
<gene>
    <name evidence="3" type="ORF">FSCOSCO3_A004077</name>
</gene>
<dbReference type="EMBL" id="CAWUFR010000975">
    <property type="protein sequence ID" value="CAK6982239.1"/>
    <property type="molecule type" value="Genomic_DNA"/>
</dbReference>
<keyword evidence="2" id="KW-0812">Transmembrane</keyword>
<evidence type="ECO:0000256" key="2">
    <source>
        <dbReference type="SAM" id="Phobius"/>
    </source>
</evidence>
<keyword evidence="2" id="KW-1133">Transmembrane helix</keyword>
<feature type="transmembrane region" description="Helical" evidence="2">
    <location>
        <begin position="73"/>
        <end position="95"/>
    </location>
</feature>
<comment type="caution">
    <text evidence="3">The sequence shown here is derived from an EMBL/GenBank/DDBJ whole genome shotgun (WGS) entry which is preliminary data.</text>
</comment>
<reference evidence="3 4" key="1">
    <citation type="submission" date="2024-01" db="EMBL/GenBank/DDBJ databases">
        <authorList>
            <person name="Alioto T."/>
            <person name="Alioto T."/>
            <person name="Gomez Garrido J."/>
        </authorList>
    </citation>
    <scope>NUCLEOTIDE SEQUENCE [LARGE SCALE GENOMIC DNA]</scope>
</reference>
<name>A0AAV1QFC3_SCOSC</name>
<evidence type="ECO:0000313" key="4">
    <source>
        <dbReference type="Proteomes" id="UP001314229"/>
    </source>
</evidence>
<dbReference type="AlphaFoldDB" id="A0AAV1QFC3"/>
<evidence type="ECO:0000313" key="3">
    <source>
        <dbReference type="EMBL" id="CAK6982239.1"/>
    </source>
</evidence>
<keyword evidence="4" id="KW-1185">Reference proteome</keyword>
<dbReference type="Proteomes" id="UP001314229">
    <property type="component" value="Unassembled WGS sequence"/>
</dbReference>
<accession>A0AAV1QFC3</accession>
<feature type="non-terminal residue" evidence="3">
    <location>
        <position position="211"/>
    </location>
</feature>
<organism evidence="3 4">
    <name type="scientific">Scomber scombrus</name>
    <name type="common">Atlantic mackerel</name>
    <name type="synonym">Scomber vernalis</name>
    <dbReference type="NCBI Taxonomy" id="13677"/>
    <lineage>
        <taxon>Eukaryota</taxon>
        <taxon>Metazoa</taxon>
        <taxon>Chordata</taxon>
        <taxon>Craniata</taxon>
        <taxon>Vertebrata</taxon>
        <taxon>Euteleostomi</taxon>
        <taxon>Actinopterygii</taxon>
        <taxon>Neopterygii</taxon>
        <taxon>Teleostei</taxon>
        <taxon>Neoteleostei</taxon>
        <taxon>Acanthomorphata</taxon>
        <taxon>Pelagiaria</taxon>
        <taxon>Scombriformes</taxon>
        <taxon>Scombridae</taxon>
        <taxon>Scomber</taxon>
    </lineage>
</organism>
<sequence>MGSDCSTYEPGSDHPYGLALYQTALHSTCVMPDVGIDESLWKFSGVNSNAELQTYSNQLVNSVPVYVSSLGTAFGGLAVIPNAVGFGALILSMILDLSIKSATKPQSPRTYSMLQRVFGEEKASSVRDTMVESVTRYQTFINDNQRLRVEMQRLEVQLSNHLTSLKTSLLHDDQMSSRGFKIWVNGASFHVQMRIHEARLNIQAGRGASDY</sequence>
<protein>
    <submittedName>
        <fullName evidence="3">Uncharacterized protein LOC122979999</fullName>
    </submittedName>
</protein>
<keyword evidence="1" id="KW-0175">Coiled coil</keyword>
<proteinExistence type="predicted"/>
<keyword evidence="2" id="KW-0472">Membrane</keyword>
<feature type="coiled-coil region" evidence="1">
    <location>
        <begin position="137"/>
        <end position="164"/>
    </location>
</feature>